<reference evidence="5 6" key="1">
    <citation type="journal article" date="2018" name="Sci. Rep.">
        <title>Comparative genomics provides insights into the lifestyle and reveals functional heterogeneity of dark septate endophytic fungi.</title>
        <authorList>
            <person name="Knapp D.G."/>
            <person name="Nemeth J.B."/>
            <person name="Barry K."/>
            <person name="Hainaut M."/>
            <person name="Henrissat B."/>
            <person name="Johnson J."/>
            <person name="Kuo A."/>
            <person name="Lim J.H.P."/>
            <person name="Lipzen A."/>
            <person name="Nolan M."/>
            <person name="Ohm R.A."/>
            <person name="Tamas L."/>
            <person name="Grigoriev I.V."/>
            <person name="Spatafora J.W."/>
            <person name="Nagy L.G."/>
            <person name="Kovacs G.M."/>
        </authorList>
    </citation>
    <scope>NUCLEOTIDE SEQUENCE [LARGE SCALE GENOMIC DNA]</scope>
    <source>
        <strain evidence="5 6">DSE2036</strain>
    </source>
</reference>
<dbReference type="InterPro" id="IPR050987">
    <property type="entry name" value="AtrR-like"/>
</dbReference>
<dbReference type="PROSITE" id="PS00463">
    <property type="entry name" value="ZN2_CY6_FUNGAL_1"/>
    <property type="match status" value="1"/>
</dbReference>
<evidence type="ECO:0000313" key="6">
    <source>
        <dbReference type="Proteomes" id="UP000244855"/>
    </source>
</evidence>
<feature type="compositionally biased region" description="Polar residues" evidence="3">
    <location>
        <begin position="717"/>
        <end position="740"/>
    </location>
</feature>
<dbReference type="PANTHER" id="PTHR46910">
    <property type="entry name" value="TRANSCRIPTION FACTOR PDR1"/>
    <property type="match status" value="1"/>
</dbReference>
<dbReference type="STRING" id="97972.A0A2V1DS55"/>
<keyword evidence="6" id="KW-1185">Reference proteome</keyword>
<dbReference type="Gene3D" id="4.10.240.10">
    <property type="entry name" value="Zn(2)-C6 fungal-type DNA-binding domain"/>
    <property type="match status" value="1"/>
</dbReference>
<evidence type="ECO:0000256" key="1">
    <source>
        <dbReference type="ARBA" id="ARBA00022723"/>
    </source>
</evidence>
<dbReference type="PANTHER" id="PTHR46910:SF5">
    <property type="entry name" value="ZN(II)2CYS6 TRANSCRIPTION FACTOR (EUROFUNG)"/>
    <property type="match status" value="1"/>
</dbReference>
<dbReference type="OrthoDB" id="103819at2759"/>
<evidence type="ECO:0000256" key="3">
    <source>
        <dbReference type="SAM" id="MobiDB-lite"/>
    </source>
</evidence>
<dbReference type="EMBL" id="KZ805380">
    <property type="protein sequence ID" value="PVI00035.1"/>
    <property type="molecule type" value="Genomic_DNA"/>
</dbReference>
<dbReference type="GO" id="GO:0006351">
    <property type="term" value="P:DNA-templated transcription"/>
    <property type="evidence" value="ECO:0007669"/>
    <property type="project" value="InterPro"/>
</dbReference>
<dbReference type="SUPFAM" id="SSF57701">
    <property type="entry name" value="Zn2/Cys6 DNA-binding domain"/>
    <property type="match status" value="1"/>
</dbReference>
<feature type="region of interest" description="Disordered" evidence="3">
    <location>
        <begin position="689"/>
        <end position="740"/>
    </location>
</feature>
<dbReference type="CDD" id="cd00067">
    <property type="entry name" value="GAL4"/>
    <property type="match status" value="1"/>
</dbReference>
<feature type="domain" description="Zn(2)-C6 fungal-type" evidence="4">
    <location>
        <begin position="22"/>
        <end position="51"/>
    </location>
</feature>
<accession>A0A2V1DS55</accession>
<sequence>MNKNIDDGEGGESADGARVQRACDACRSRKIRCDRGSPCSNCRSSRLNCVTTTAAQKPQRQRIHISDAYEKKIDRIEDRLSGIEHVLERLAARLSNVDISRDLAEPACQSKSRVSSGRSQSETNSGTPAPFEGETTLNRQSVFARELLEHAVGSTPSMEQNAAIKDALSSLQDMVTRQGQYTNSMPVSFAQPYFNRSLAEIDATKLEKPPWDMASEVLDKASVYPTMCFAVVFPFLSMKNMKGGLKETYDNLSEASVGSRLLLFGVLYNLFLEFASYPVLEPRVEAYRRHAQTSRTQMEIAMSQLDIYLTPSYENILALLIGSAYAIEMCKPSLCWILNANAAGLCQVLGYHRIQTMTNDTEEERNAKIHIFWFIYLMDKTLSLRLGRASVIQDWDMSLPYPVVDHDHERFSALVQMGNKGNSMLLYWIKVGQIQGKTYEQLFSPAAFCKSPEERAQTATELVAAMNQTWAERGEASVFDLFFVEGFRSPMHEAMLSYSFNNPGLPPDPNTINLPSGREQAKVVYTALVEHTHGTKPGPDGKDIKGAFADIGDIFYLADLVVHYSTCSLIQRAVSPDNVTFNQDCLESARAALIAHQRCHKQFNVQGNEDLWSGYVHWSILQAPFTPFIVIFCNAVLHCDPTDLNSLAEFTHSLESCRTVSEGADKLYKMCHLFLQVAKLYVDAKTKEASTTTTTGTTSTQSPPSSSPHSTTRAMRPSQTRSASTSSETPFVTMSSAGAPTNTIGQFDPYLSALGLMPNSTWPPSMSGFHPLNENAGMGSGASAQQQQNAFSASQGFDVAGVGAGLGGVGMGMGIPGAGNQNTLQDWYTGSRYLMNLMEEDIQMPDLGFQ</sequence>
<name>A0A2V1DS55_9PLEO</name>
<dbReference type="Proteomes" id="UP000244855">
    <property type="component" value="Unassembled WGS sequence"/>
</dbReference>
<evidence type="ECO:0000256" key="2">
    <source>
        <dbReference type="ARBA" id="ARBA00023242"/>
    </source>
</evidence>
<keyword evidence="1" id="KW-0479">Metal-binding</keyword>
<protein>
    <recommendedName>
        <fullName evidence="4">Zn(2)-C6 fungal-type domain-containing protein</fullName>
    </recommendedName>
</protein>
<feature type="region of interest" description="Disordered" evidence="3">
    <location>
        <begin position="105"/>
        <end position="135"/>
    </location>
</feature>
<dbReference type="InterPro" id="IPR007219">
    <property type="entry name" value="XnlR_reg_dom"/>
</dbReference>
<dbReference type="GO" id="GO:0000981">
    <property type="term" value="F:DNA-binding transcription factor activity, RNA polymerase II-specific"/>
    <property type="evidence" value="ECO:0007669"/>
    <property type="project" value="InterPro"/>
</dbReference>
<dbReference type="CDD" id="cd12148">
    <property type="entry name" value="fungal_TF_MHR"/>
    <property type="match status" value="1"/>
</dbReference>
<gene>
    <name evidence="5" type="ORF">DM02DRAFT_614634</name>
</gene>
<dbReference type="InterPro" id="IPR001138">
    <property type="entry name" value="Zn2Cys6_DnaBD"/>
</dbReference>
<feature type="compositionally biased region" description="Low complexity" evidence="3">
    <location>
        <begin position="109"/>
        <end position="121"/>
    </location>
</feature>
<dbReference type="SMART" id="SM00066">
    <property type="entry name" value="GAL4"/>
    <property type="match status" value="1"/>
</dbReference>
<dbReference type="Pfam" id="PF04082">
    <property type="entry name" value="Fungal_trans"/>
    <property type="match status" value="1"/>
</dbReference>
<dbReference type="PROSITE" id="PS50048">
    <property type="entry name" value="ZN2_CY6_FUNGAL_2"/>
    <property type="match status" value="1"/>
</dbReference>
<dbReference type="SMART" id="SM00906">
    <property type="entry name" value="Fungal_trans"/>
    <property type="match status" value="1"/>
</dbReference>
<evidence type="ECO:0000313" key="5">
    <source>
        <dbReference type="EMBL" id="PVI00035.1"/>
    </source>
</evidence>
<feature type="compositionally biased region" description="Low complexity" evidence="3">
    <location>
        <begin position="690"/>
        <end position="712"/>
    </location>
</feature>
<organism evidence="5 6">
    <name type="scientific">Periconia macrospinosa</name>
    <dbReference type="NCBI Taxonomy" id="97972"/>
    <lineage>
        <taxon>Eukaryota</taxon>
        <taxon>Fungi</taxon>
        <taxon>Dikarya</taxon>
        <taxon>Ascomycota</taxon>
        <taxon>Pezizomycotina</taxon>
        <taxon>Dothideomycetes</taxon>
        <taxon>Pleosporomycetidae</taxon>
        <taxon>Pleosporales</taxon>
        <taxon>Massarineae</taxon>
        <taxon>Periconiaceae</taxon>
        <taxon>Periconia</taxon>
    </lineage>
</organism>
<proteinExistence type="predicted"/>
<evidence type="ECO:0000259" key="4">
    <source>
        <dbReference type="PROSITE" id="PS50048"/>
    </source>
</evidence>
<dbReference type="GO" id="GO:0008270">
    <property type="term" value="F:zinc ion binding"/>
    <property type="evidence" value="ECO:0007669"/>
    <property type="project" value="InterPro"/>
</dbReference>
<dbReference type="InterPro" id="IPR036864">
    <property type="entry name" value="Zn2-C6_fun-type_DNA-bd_sf"/>
</dbReference>
<dbReference type="AlphaFoldDB" id="A0A2V1DS55"/>
<dbReference type="Pfam" id="PF00172">
    <property type="entry name" value="Zn_clus"/>
    <property type="match status" value="1"/>
</dbReference>
<keyword evidence="2" id="KW-0539">Nucleus</keyword>
<dbReference type="GO" id="GO:0003677">
    <property type="term" value="F:DNA binding"/>
    <property type="evidence" value="ECO:0007669"/>
    <property type="project" value="InterPro"/>
</dbReference>